<feature type="domain" description="ABC transporter" evidence="15">
    <location>
        <begin position="193"/>
        <end position="444"/>
    </location>
</feature>
<comment type="catalytic activity">
    <reaction evidence="11">
        <text>voriconazole(in) + ATP + H2O = voriconazole(out) + ADP + phosphate + H(+)</text>
        <dbReference type="Rhea" id="RHEA:61912"/>
        <dbReference type="ChEBI" id="CHEBI:10023"/>
        <dbReference type="ChEBI" id="CHEBI:15377"/>
        <dbReference type="ChEBI" id="CHEBI:15378"/>
        <dbReference type="ChEBI" id="CHEBI:30616"/>
        <dbReference type="ChEBI" id="CHEBI:43474"/>
        <dbReference type="ChEBI" id="CHEBI:456216"/>
    </reaction>
    <physiologicalReaction direction="left-to-right" evidence="11">
        <dbReference type="Rhea" id="RHEA:61913"/>
    </physiologicalReaction>
</comment>
<dbReference type="FunFam" id="3.40.50.300:FF:001650">
    <property type="entry name" value="ABC drug exporter AtrF"/>
    <property type="match status" value="1"/>
</dbReference>
<feature type="region of interest" description="Disordered" evidence="13">
    <location>
        <begin position="81"/>
        <end position="133"/>
    </location>
</feature>
<evidence type="ECO:0000256" key="12">
    <source>
        <dbReference type="ARBA" id="ARBA00069001"/>
    </source>
</evidence>
<evidence type="ECO:0000313" key="16">
    <source>
        <dbReference type="EMBL" id="KAB8349521.1"/>
    </source>
</evidence>
<evidence type="ECO:0000256" key="13">
    <source>
        <dbReference type="SAM" id="MobiDB-lite"/>
    </source>
</evidence>
<evidence type="ECO:0000259" key="15">
    <source>
        <dbReference type="PROSITE" id="PS50893"/>
    </source>
</evidence>
<dbReference type="InterPro" id="IPR003439">
    <property type="entry name" value="ABC_transporter-like_ATP-bd"/>
</dbReference>
<dbReference type="GO" id="GO:0140359">
    <property type="term" value="F:ABC-type transporter activity"/>
    <property type="evidence" value="ECO:0007669"/>
    <property type="project" value="InterPro"/>
</dbReference>
<feature type="transmembrane region" description="Helical" evidence="14">
    <location>
        <begin position="1303"/>
        <end position="1332"/>
    </location>
</feature>
<feature type="transmembrane region" description="Helical" evidence="14">
    <location>
        <begin position="699"/>
        <end position="718"/>
    </location>
</feature>
<dbReference type="EMBL" id="VIBQ01000014">
    <property type="protein sequence ID" value="KAB8349521.1"/>
    <property type="molecule type" value="Genomic_DNA"/>
</dbReference>
<dbReference type="SMART" id="SM00382">
    <property type="entry name" value="AAA"/>
    <property type="match status" value="2"/>
</dbReference>
<dbReference type="FunFam" id="3.40.50.300:FF:000054">
    <property type="entry name" value="ABC multidrug transporter atrF"/>
    <property type="match status" value="1"/>
</dbReference>
<dbReference type="CDD" id="cd03233">
    <property type="entry name" value="ABCG_PDR_domain1"/>
    <property type="match status" value="1"/>
</dbReference>
<feature type="region of interest" description="Disordered" evidence="13">
    <location>
        <begin position="1"/>
        <end position="63"/>
    </location>
</feature>
<name>A0A5N6KVH1_9ROSI</name>
<evidence type="ECO:0000256" key="4">
    <source>
        <dbReference type="ARBA" id="ARBA00022692"/>
    </source>
</evidence>
<feature type="compositionally biased region" description="Basic and acidic residues" evidence="13">
    <location>
        <begin position="10"/>
        <end position="36"/>
    </location>
</feature>
<evidence type="ECO:0000256" key="10">
    <source>
        <dbReference type="ARBA" id="ARBA00023180"/>
    </source>
</evidence>
<evidence type="ECO:0000256" key="6">
    <source>
        <dbReference type="ARBA" id="ARBA00022741"/>
    </source>
</evidence>
<feature type="transmembrane region" description="Helical" evidence="14">
    <location>
        <begin position="1266"/>
        <end position="1283"/>
    </location>
</feature>
<feature type="compositionally biased region" description="Polar residues" evidence="13">
    <location>
        <begin position="37"/>
        <end position="50"/>
    </location>
</feature>
<protein>
    <recommendedName>
        <fullName evidence="12">ABC multidrug transporter atrF</fullName>
    </recommendedName>
</protein>
<dbReference type="Pfam" id="PF06422">
    <property type="entry name" value="PDR_CDR"/>
    <property type="match status" value="1"/>
</dbReference>
<sequence>MWNSGPHSRQQTENERARFPLHNIDESGDHDERQESPEGTTAAPSRSNGTWGERDIGGPVDSAAAMQDYELLRRELTDLSRTRSERTIKSQKSGREGNALTKVISSKSNRSGVDRTETQATQNTEAQDGEEYEDEEFQLEEFMRDGHFEKRTDKGTSAKRVGVVYKGLTVKGVGATSTVVRTLPDAVIGTFGPDLYNIVSGFLPFLKSKPSSLRTLINDFSGTVRDGEMLLVLGRPGSGCSTFLKAIANNRESYASVDGEVLYGGIPADKQKKMYRGEVNYNPEDDVHFPDLNVWQTFKFALLNKTKKREKADIPVIIDALMRMFGISHTKYTKVGNEYVRGVSGGERKRVSIAETLATKSTVLAWDNSTRGLDASTALDYAKSLRIMTDVSNKATITTLYQAGEGIYELMDKVLVIDQGRCIFSGPAKEARQYFIDLGFDAPARQTTADFLTACTDATERRFRDGCEDSCPKTTEELEAAFRRSPNYQKVLDDVADYEKHLEQTGYSDAQEFEQAVQDGKSNKTVSKKSPYTVSFFRQVLACAQRELWLIWGDKTTLYTKVFIIIANSLIVGSLFYGQSSGTAGAFSRGGSMFFGILFLGWLQLTELMKAVTGRAVVARQRDYAFYHPSAVAIARVLTDIPVLLPQVLIFSVTMYFMCNLDVDVSKFWIYILFVYITTIMLTALYRMFASVSGAIDDAVRFSGIALNLLIIYTGYVIPKPQLLNQKIWFGWIYYINPLSYSFEAVLTNEFSDRVLQCDPSQLVPQGPNVDPAHQGCALTGSGVDNLVVPGDEYLSTTFAYTRSNLWRNFGVVIAFTVLYILVTMLANELFSFAKEGGGALVFKKTKRSKKAIQAPAAADEEKGGKVEDSSVSSERTQSGGEDGKEQHALSQVSNSEQVFTWQDVCYSVPYQGGERQLLNHVTGYAKPGVMVALMGASGAGKTTLLNTLAQRQSMGVVSGDMVVDGRTLGTEFQRATGFCEQMDLHDMTATIREALEFSAVLRQDRNIPRAEKIAYVDTVIDLLELNDIQDAIIASLGVEQRKRLTIGVELAAKPSLLLFLDEPTSGLDSQSAFSIIRFLKKLSHAGQAIVCTIHQPSSVLIQEFDMILALNPGGNTFYFGPVGENGSAVTKYFADKGFECPPEKNVAEFILEIAAKPRRRPDGSKVDWNEEWRNSSDAKAVIEEIEHIKAERSKIPVKEAKDLHEFAAPVWTQTIELTHRTFRQHWRDPPYLYGKIFSAVIVGIFNGFTFWQLGFSIQDMQNRMFSTFLIITLPPTVVNAVVPKFFQNMMLWQARELPSRIYGWVAFCTAQVVCEIPISIFTSVLYFVLWYYPAGLPYDSSTAGYVFLMTMLFFFFMNSWGQWITAFAPSFTVISNVLPFFFVMFSLFNGVVRPYASLPVFWRYWLYYLIPSTYWIGGVLSATLTGIRVQCTPDETAQFTPPSGQTCTEYAGAFAQQAGGYFLQPDSTTLCQYCTYEYGDGYLTSLNFAAEDKWRYFGIFLAFCISNWALVYFFIWSVRIKGWGFGMGYLFGFLGKIANYALLPFAKLGNLFSKKEKAPDAETEVEKS</sequence>
<dbReference type="Pfam" id="PF00005">
    <property type="entry name" value="ABC_tran"/>
    <property type="match status" value="2"/>
</dbReference>
<dbReference type="PROSITE" id="PS00211">
    <property type="entry name" value="ABC_TRANSPORTER_1"/>
    <property type="match status" value="1"/>
</dbReference>
<dbReference type="GO" id="GO:0016887">
    <property type="term" value="F:ATP hydrolysis activity"/>
    <property type="evidence" value="ECO:0007669"/>
    <property type="project" value="InterPro"/>
</dbReference>
<feature type="compositionally biased region" description="Polar residues" evidence="13">
    <location>
        <begin position="870"/>
        <end position="880"/>
    </location>
</feature>
<keyword evidence="5" id="KW-0677">Repeat</keyword>
<dbReference type="InterPro" id="IPR034001">
    <property type="entry name" value="ABCG_PDR_1"/>
</dbReference>
<dbReference type="PANTHER" id="PTHR19241">
    <property type="entry name" value="ATP-BINDING CASSETTE TRANSPORTER"/>
    <property type="match status" value="1"/>
</dbReference>
<dbReference type="OrthoDB" id="245989at2759"/>
<feature type="transmembrane region" description="Helical" evidence="14">
    <location>
        <begin position="584"/>
        <end position="603"/>
    </location>
</feature>
<dbReference type="PROSITE" id="PS50893">
    <property type="entry name" value="ABC_TRANSPORTER_2"/>
    <property type="match status" value="2"/>
</dbReference>
<organism evidence="16 17">
    <name type="scientific">Carpinus fangiana</name>
    <dbReference type="NCBI Taxonomy" id="176857"/>
    <lineage>
        <taxon>Eukaryota</taxon>
        <taxon>Viridiplantae</taxon>
        <taxon>Streptophyta</taxon>
        <taxon>Embryophyta</taxon>
        <taxon>Tracheophyta</taxon>
        <taxon>Spermatophyta</taxon>
        <taxon>Magnoliopsida</taxon>
        <taxon>eudicotyledons</taxon>
        <taxon>Gunneridae</taxon>
        <taxon>Pentapetalae</taxon>
        <taxon>rosids</taxon>
        <taxon>fabids</taxon>
        <taxon>Fagales</taxon>
        <taxon>Betulaceae</taxon>
        <taxon>Carpinus</taxon>
    </lineage>
</organism>
<evidence type="ECO:0000256" key="14">
    <source>
        <dbReference type="SAM" id="Phobius"/>
    </source>
</evidence>
<feature type="transmembrane region" description="Helical" evidence="14">
    <location>
        <begin position="1497"/>
        <end position="1516"/>
    </location>
</feature>
<keyword evidence="7" id="KW-0067">ATP-binding</keyword>
<dbReference type="Pfam" id="PF14510">
    <property type="entry name" value="ABC_trans_N"/>
    <property type="match status" value="1"/>
</dbReference>
<accession>A0A5N6KVH1</accession>
<keyword evidence="17" id="KW-1185">Reference proteome</keyword>
<feature type="transmembrane region" description="Helical" evidence="14">
    <location>
        <begin position="668"/>
        <end position="687"/>
    </location>
</feature>
<feature type="transmembrane region" description="Helical" evidence="14">
    <location>
        <begin position="1233"/>
        <end position="1254"/>
    </location>
</feature>
<feature type="region of interest" description="Disordered" evidence="13">
    <location>
        <begin position="854"/>
        <end position="890"/>
    </location>
</feature>
<dbReference type="InterPro" id="IPR027417">
    <property type="entry name" value="P-loop_NTPase"/>
</dbReference>
<feature type="transmembrane region" description="Helical" evidence="14">
    <location>
        <begin position="624"/>
        <end position="648"/>
    </location>
</feature>
<feature type="compositionally biased region" description="Basic and acidic residues" evidence="13">
    <location>
        <begin position="860"/>
        <end position="869"/>
    </location>
</feature>
<keyword evidence="6" id="KW-0547">Nucleotide-binding</keyword>
<evidence type="ECO:0000256" key="9">
    <source>
        <dbReference type="ARBA" id="ARBA00023136"/>
    </source>
</evidence>
<evidence type="ECO:0000256" key="7">
    <source>
        <dbReference type="ARBA" id="ARBA00022840"/>
    </source>
</evidence>
<keyword evidence="3" id="KW-1003">Cell membrane</keyword>
<keyword evidence="4 14" id="KW-0812">Transmembrane</keyword>
<dbReference type="Pfam" id="PF01061">
    <property type="entry name" value="ABC2_membrane"/>
    <property type="match status" value="2"/>
</dbReference>
<dbReference type="GO" id="GO:0005524">
    <property type="term" value="F:ATP binding"/>
    <property type="evidence" value="ECO:0007669"/>
    <property type="project" value="UniProtKB-KW"/>
</dbReference>
<feature type="transmembrane region" description="Helical" evidence="14">
    <location>
        <begin position="1374"/>
        <end position="1393"/>
    </location>
</feature>
<dbReference type="Proteomes" id="UP000327013">
    <property type="component" value="Unassembled WGS sequence"/>
</dbReference>
<dbReference type="Gene3D" id="3.40.50.300">
    <property type="entry name" value="P-loop containing nucleotide triphosphate hydrolases"/>
    <property type="match status" value="2"/>
</dbReference>
<feature type="transmembrane region" description="Helical" evidence="14">
    <location>
        <begin position="558"/>
        <end position="578"/>
    </location>
</feature>
<dbReference type="GO" id="GO:0005886">
    <property type="term" value="C:plasma membrane"/>
    <property type="evidence" value="ECO:0007669"/>
    <property type="project" value="UniProtKB-SubCell"/>
</dbReference>
<reference evidence="16 17" key="1">
    <citation type="submission" date="2019-06" db="EMBL/GenBank/DDBJ databases">
        <title>A chromosomal-level reference genome of Carpinus fangiana (Coryloideae, Betulaceae).</title>
        <authorList>
            <person name="Yang X."/>
            <person name="Wang Z."/>
            <person name="Zhang L."/>
            <person name="Hao G."/>
            <person name="Liu J."/>
            <person name="Yang Y."/>
        </authorList>
    </citation>
    <scope>NUCLEOTIDE SEQUENCE [LARGE SCALE GENOMIC DNA]</scope>
    <source>
        <strain evidence="16">Cfa_2016G</strain>
        <tissue evidence="16">Leaf</tissue>
    </source>
</reference>
<keyword evidence="9 14" id="KW-0472">Membrane</keyword>
<evidence type="ECO:0000313" key="17">
    <source>
        <dbReference type="Proteomes" id="UP000327013"/>
    </source>
</evidence>
<dbReference type="InterPro" id="IPR017871">
    <property type="entry name" value="ABC_transporter-like_CS"/>
</dbReference>
<dbReference type="InterPro" id="IPR003593">
    <property type="entry name" value="AAA+_ATPase"/>
</dbReference>
<dbReference type="InterPro" id="IPR029481">
    <property type="entry name" value="ABC_trans_N"/>
</dbReference>
<dbReference type="InterPro" id="IPR010929">
    <property type="entry name" value="PDR_CDR_ABC"/>
</dbReference>
<keyword evidence="8 14" id="KW-1133">Transmembrane helix</keyword>
<gene>
    <name evidence="16" type="ORF">FH972_023547</name>
</gene>
<evidence type="ECO:0000256" key="3">
    <source>
        <dbReference type="ARBA" id="ARBA00022475"/>
    </source>
</evidence>
<comment type="subcellular location">
    <subcellularLocation>
        <location evidence="1">Cell membrane</location>
        <topology evidence="1">Multi-pass membrane protein</topology>
    </subcellularLocation>
</comment>
<dbReference type="InterPro" id="IPR013525">
    <property type="entry name" value="ABC2_TM"/>
</dbReference>
<keyword evidence="2" id="KW-0813">Transport</keyword>
<feature type="transmembrane region" description="Helical" evidence="14">
    <location>
        <begin position="1528"/>
        <end position="1547"/>
    </location>
</feature>
<evidence type="ECO:0000256" key="5">
    <source>
        <dbReference type="ARBA" id="ARBA00022737"/>
    </source>
</evidence>
<comment type="caution">
    <text evidence="16">The sequence shown here is derived from an EMBL/GenBank/DDBJ whole genome shotgun (WGS) entry which is preliminary data.</text>
</comment>
<feature type="domain" description="ABC transporter" evidence="15">
    <location>
        <begin position="900"/>
        <end position="1138"/>
    </location>
</feature>
<evidence type="ECO:0000256" key="1">
    <source>
        <dbReference type="ARBA" id="ARBA00004651"/>
    </source>
</evidence>
<dbReference type="CDD" id="cd03232">
    <property type="entry name" value="ABCG_PDR_domain2"/>
    <property type="match status" value="1"/>
</dbReference>
<evidence type="ECO:0000256" key="8">
    <source>
        <dbReference type="ARBA" id="ARBA00022989"/>
    </source>
</evidence>
<dbReference type="InterPro" id="IPR034003">
    <property type="entry name" value="ABCG_PDR_2"/>
</dbReference>
<proteinExistence type="predicted"/>
<evidence type="ECO:0000256" key="2">
    <source>
        <dbReference type="ARBA" id="ARBA00022448"/>
    </source>
</evidence>
<feature type="transmembrane region" description="Helical" evidence="14">
    <location>
        <begin position="1344"/>
        <end position="1362"/>
    </location>
</feature>
<keyword evidence="10" id="KW-0325">Glycoprotein</keyword>
<feature type="transmembrane region" description="Helical" evidence="14">
    <location>
        <begin position="1405"/>
        <end position="1425"/>
    </location>
</feature>
<dbReference type="SUPFAM" id="SSF52540">
    <property type="entry name" value="P-loop containing nucleoside triphosphate hydrolases"/>
    <property type="match status" value="2"/>
</dbReference>
<evidence type="ECO:0000256" key="11">
    <source>
        <dbReference type="ARBA" id="ARBA00047823"/>
    </source>
</evidence>
<feature type="transmembrane region" description="Helical" evidence="14">
    <location>
        <begin position="806"/>
        <end position="827"/>
    </location>
</feature>